<dbReference type="InterPro" id="IPR036244">
    <property type="entry name" value="TipA-like_antibiotic-bd"/>
</dbReference>
<name>A0A0V8RZZ0_9ACTO</name>
<keyword evidence="2" id="KW-0238">DNA-binding</keyword>
<dbReference type="RefSeq" id="WP_060566377.1">
    <property type="nucleotide sequence ID" value="NZ_CP040006.1"/>
</dbReference>
<keyword evidence="3" id="KW-0010">Activator</keyword>
<dbReference type="SUPFAM" id="SSF46955">
    <property type="entry name" value="Putative DNA-binding domain"/>
    <property type="match status" value="1"/>
</dbReference>
<dbReference type="Gene3D" id="1.10.490.50">
    <property type="entry name" value="Antibiotic binding domain of TipA-like multidrug resistance regulators"/>
    <property type="match status" value="1"/>
</dbReference>
<dbReference type="InterPro" id="IPR012925">
    <property type="entry name" value="TipAS_dom"/>
</dbReference>
<dbReference type="PROSITE" id="PS50937">
    <property type="entry name" value="HTH_MERR_2"/>
    <property type="match status" value="1"/>
</dbReference>
<feature type="domain" description="HTH merR-type" evidence="5">
    <location>
        <begin position="7"/>
        <end position="76"/>
    </location>
</feature>
<keyword evidence="1" id="KW-0805">Transcription regulation</keyword>
<dbReference type="InterPro" id="IPR047057">
    <property type="entry name" value="MerR_fam"/>
</dbReference>
<evidence type="ECO:0000313" key="6">
    <source>
        <dbReference type="EMBL" id="KSW13644.1"/>
    </source>
</evidence>
<keyword evidence="4" id="KW-0804">Transcription</keyword>
<evidence type="ECO:0000256" key="2">
    <source>
        <dbReference type="ARBA" id="ARBA00023125"/>
    </source>
</evidence>
<dbReference type="SMART" id="SM00422">
    <property type="entry name" value="HTH_MERR"/>
    <property type="match status" value="1"/>
</dbReference>
<evidence type="ECO:0000256" key="4">
    <source>
        <dbReference type="ARBA" id="ARBA00023163"/>
    </source>
</evidence>
<reference evidence="6 7" key="1">
    <citation type="submission" date="2015-10" db="EMBL/GenBank/DDBJ databases">
        <title>Draft Genome of Actinomyces odontolyticus subsp. actinosynbacter strain XH001.</title>
        <authorList>
            <person name="Mclean J.S."/>
            <person name="He X."/>
        </authorList>
    </citation>
    <scope>NUCLEOTIDE SEQUENCE [LARGE SCALE GENOMIC DNA]</scope>
    <source>
        <strain evidence="6 7">XH001</strain>
    </source>
</reference>
<protein>
    <submittedName>
        <fullName evidence="6">MerR family transcriptional regulator</fullName>
    </submittedName>
</protein>
<dbReference type="OrthoDB" id="9809391at2"/>
<evidence type="ECO:0000256" key="1">
    <source>
        <dbReference type="ARBA" id="ARBA00023015"/>
    </source>
</evidence>
<dbReference type="GO" id="GO:0003700">
    <property type="term" value="F:DNA-binding transcription factor activity"/>
    <property type="evidence" value="ECO:0007669"/>
    <property type="project" value="InterPro"/>
</dbReference>
<dbReference type="SUPFAM" id="SSF89082">
    <property type="entry name" value="Antibiotic binding domain of TipA-like multidrug resistance regulators"/>
    <property type="match status" value="1"/>
</dbReference>
<dbReference type="Pfam" id="PF13411">
    <property type="entry name" value="MerR_1"/>
    <property type="match status" value="1"/>
</dbReference>
<dbReference type="GO" id="GO:0003677">
    <property type="term" value="F:DNA binding"/>
    <property type="evidence" value="ECO:0007669"/>
    <property type="project" value="UniProtKB-KW"/>
</dbReference>
<dbReference type="Gene3D" id="1.10.1660.10">
    <property type="match status" value="1"/>
</dbReference>
<organism evidence="6 7">
    <name type="scientific">Schaalia odontolytica</name>
    <dbReference type="NCBI Taxonomy" id="1660"/>
    <lineage>
        <taxon>Bacteria</taxon>
        <taxon>Bacillati</taxon>
        <taxon>Actinomycetota</taxon>
        <taxon>Actinomycetes</taxon>
        <taxon>Actinomycetales</taxon>
        <taxon>Actinomycetaceae</taxon>
        <taxon>Schaalia</taxon>
    </lineage>
</organism>
<dbReference type="InterPro" id="IPR000551">
    <property type="entry name" value="MerR-type_HTH_dom"/>
</dbReference>
<gene>
    <name evidence="6" type="ORF">APY09_04735</name>
</gene>
<dbReference type="EMBL" id="LLVT01000001">
    <property type="protein sequence ID" value="KSW13644.1"/>
    <property type="molecule type" value="Genomic_DNA"/>
</dbReference>
<accession>A0A0V8RZZ0</accession>
<dbReference type="AlphaFoldDB" id="A0A0V8RZZ0"/>
<evidence type="ECO:0000259" key="5">
    <source>
        <dbReference type="PROSITE" id="PS50937"/>
    </source>
</evidence>
<dbReference type="PANTHER" id="PTHR30204">
    <property type="entry name" value="REDOX-CYCLING DRUG-SENSING TRANSCRIPTIONAL ACTIVATOR SOXR"/>
    <property type="match status" value="1"/>
</dbReference>
<proteinExistence type="predicted"/>
<evidence type="ECO:0000256" key="3">
    <source>
        <dbReference type="ARBA" id="ARBA00023159"/>
    </source>
</evidence>
<evidence type="ECO:0000313" key="7">
    <source>
        <dbReference type="Proteomes" id="UP000054686"/>
    </source>
</evidence>
<dbReference type="InterPro" id="IPR009061">
    <property type="entry name" value="DNA-bd_dom_put_sf"/>
</dbReference>
<comment type="caution">
    <text evidence="6">The sequence shown here is derived from an EMBL/GenBank/DDBJ whole genome shotgun (WGS) entry which is preliminary data.</text>
</comment>
<dbReference type="Pfam" id="PF07739">
    <property type="entry name" value="TipAS"/>
    <property type="match status" value="1"/>
</dbReference>
<dbReference type="CDD" id="cd01106">
    <property type="entry name" value="HTH_TipAL-Mta"/>
    <property type="match status" value="1"/>
</dbReference>
<dbReference type="Proteomes" id="UP000054686">
    <property type="component" value="Unassembled WGS sequence"/>
</dbReference>
<dbReference type="PANTHER" id="PTHR30204:SF90">
    <property type="entry name" value="HTH-TYPE TRANSCRIPTIONAL ACTIVATOR MTA"/>
    <property type="match status" value="1"/>
</dbReference>
<sequence length="264" mass="30319">MSNDTTLHTVGEVAERFSLTVRTLHHWEAQGLLAPTARSWSNYRLYSAEDCARVQRIVIYRATGMKLIDIKSLLDSGDTAVEHLKRQRESLLAHRRETDAMIEALDILLEDAMNDKALTVEEIGEILGEANFAAHQSEAEERYGDTADWRESRERTASWQAADWRQNAERFHDIERRMIDAIRDGAAPDSERAAGLVEEHREALSEFFPVTPAKHYIMSRGYIHDERFRDHYDSQHVGFAQWLADAIEAVARRQGVDIESPTWE</sequence>